<gene>
    <name evidence="3" type="ORF">K489DRAFT_381746</name>
</gene>
<dbReference type="GeneID" id="54362998"/>
<dbReference type="AlphaFoldDB" id="A0A6J3M1I6"/>
<organism evidence="3">
    <name type="scientific">Dissoconium aciculare CBS 342.82</name>
    <dbReference type="NCBI Taxonomy" id="1314786"/>
    <lineage>
        <taxon>Eukaryota</taxon>
        <taxon>Fungi</taxon>
        <taxon>Dikarya</taxon>
        <taxon>Ascomycota</taxon>
        <taxon>Pezizomycotina</taxon>
        <taxon>Dothideomycetes</taxon>
        <taxon>Dothideomycetidae</taxon>
        <taxon>Mycosphaerellales</taxon>
        <taxon>Dissoconiaceae</taxon>
        <taxon>Dissoconium</taxon>
    </lineage>
</organism>
<keyword evidence="2" id="KW-1185">Reference proteome</keyword>
<name>A0A6J3M1I6_9PEZI</name>
<protein>
    <submittedName>
        <fullName evidence="3">Uncharacterized protein</fullName>
    </submittedName>
</protein>
<dbReference type="Proteomes" id="UP000504637">
    <property type="component" value="Unplaced"/>
</dbReference>
<evidence type="ECO:0000313" key="2">
    <source>
        <dbReference type="Proteomes" id="UP000504637"/>
    </source>
</evidence>
<sequence>MSGIPKLPLPFCWLLSSASSSLQIERGGEGERKMKKRGKKRNLATLPSSSSDQKLNPRNLPKQSLFRTNRNRPSSRNGIIDRSCVEEGPGEPGRDAGGRGRRRRRLWHGHWLTQKISFERKRGDAG</sequence>
<feature type="compositionally biased region" description="Basic residues" evidence="1">
    <location>
        <begin position="33"/>
        <end position="42"/>
    </location>
</feature>
<evidence type="ECO:0000256" key="1">
    <source>
        <dbReference type="SAM" id="MobiDB-lite"/>
    </source>
</evidence>
<feature type="region of interest" description="Disordered" evidence="1">
    <location>
        <begin position="21"/>
        <end position="106"/>
    </location>
</feature>
<reference evidence="3" key="3">
    <citation type="submission" date="2025-08" db="UniProtKB">
        <authorList>
            <consortium name="RefSeq"/>
        </authorList>
    </citation>
    <scope>IDENTIFICATION</scope>
    <source>
        <strain evidence="3">CBS 342.82</strain>
    </source>
</reference>
<dbReference type="RefSeq" id="XP_033458789.1">
    <property type="nucleotide sequence ID" value="XM_033605198.1"/>
</dbReference>
<accession>A0A6J3M1I6</accession>
<proteinExistence type="predicted"/>
<reference evidence="3" key="1">
    <citation type="submission" date="2020-01" db="EMBL/GenBank/DDBJ databases">
        <authorList>
            <consortium name="DOE Joint Genome Institute"/>
            <person name="Haridas S."/>
            <person name="Albert R."/>
            <person name="Binder M."/>
            <person name="Bloem J."/>
            <person name="Labutti K."/>
            <person name="Salamov A."/>
            <person name="Andreopoulos B."/>
            <person name="Baker S.E."/>
            <person name="Barry K."/>
            <person name="Bills G."/>
            <person name="Bluhm B.H."/>
            <person name="Cannon C."/>
            <person name="Castanera R."/>
            <person name="Culley D.E."/>
            <person name="Daum C."/>
            <person name="Ezra D."/>
            <person name="Gonzalez J.B."/>
            <person name="Henrissat B."/>
            <person name="Kuo A."/>
            <person name="Liang C."/>
            <person name="Lipzen A."/>
            <person name="Lutzoni F."/>
            <person name="Magnuson J."/>
            <person name="Mondo S."/>
            <person name="Nolan M."/>
            <person name="Ohm R."/>
            <person name="Pangilinan J."/>
            <person name="Park H.-J."/>
            <person name="Ramirez L."/>
            <person name="Alfaro M."/>
            <person name="Sun H."/>
            <person name="Tritt A."/>
            <person name="Yoshinaga Y."/>
            <person name="Zwiers L.-H."/>
            <person name="Turgeon B.G."/>
            <person name="Goodwin S.B."/>
            <person name="Spatafora J.W."/>
            <person name="Crous P.W."/>
            <person name="Grigoriev I.V."/>
        </authorList>
    </citation>
    <scope>NUCLEOTIDE SEQUENCE</scope>
    <source>
        <strain evidence="3">CBS 342.82</strain>
    </source>
</reference>
<reference evidence="3" key="2">
    <citation type="submission" date="2020-04" db="EMBL/GenBank/DDBJ databases">
        <authorList>
            <consortium name="NCBI Genome Project"/>
        </authorList>
    </citation>
    <scope>NUCLEOTIDE SEQUENCE</scope>
    <source>
        <strain evidence="3">CBS 342.82</strain>
    </source>
</reference>
<evidence type="ECO:0000313" key="3">
    <source>
        <dbReference type="RefSeq" id="XP_033458789.1"/>
    </source>
</evidence>
<feature type="compositionally biased region" description="Polar residues" evidence="1">
    <location>
        <begin position="45"/>
        <end position="77"/>
    </location>
</feature>